<organism evidence="1 2">
    <name type="scientific">Variovorax dokdonensis</name>
    <dbReference type="NCBI Taxonomy" id="344883"/>
    <lineage>
        <taxon>Bacteria</taxon>
        <taxon>Pseudomonadati</taxon>
        <taxon>Pseudomonadota</taxon>
        <taxon>Betaproteobacteria</taxon>
        <taxon>Burkholderiales</taxon>
        <taxon>Comamonadaceae</taxon>
        <taxon>Variovorax</taxon>
    </lineage>
</organism>
<comment type="caution">
    <text evidence="1">The sequence shown here is derived from an EMBL/GenBank/DDBJ whole genome shotgun (WGS) entry which is preliminary data.</text>
</comment>
<reference evidence="1" key="1">
    <citation type="submission" date="2023-06" db="EMBL/GenBank/DDBJ databases">
        <authorList>
            <person name="Jiang Y."/>
            <person name="Liu Q."/>
        </authorList>
    </citation>
    <scope>NUCLEOTIDE SEQUENCE</scope>
    <source>
        <strain evidence="1">CGMCC 1.12089</strain>
    </source>
</reference>
<accession>A0ABT7N8G1</accession>
<evidence type="ECO:0000313" key="2">
    <source>
        <dbReference type="Proteomes" id="UP001174908"/>
    </source>
</evidence>
<dbReference type="Proteomes" id="UP001174908">
    <property type="component" value="Unassembled WGS sequence"/>
</dbReference>
<dbReference type="EMBL" id="JASZYV010000001">
    <property type="protein sequence ID" value="MDM0044170.1"/>
    <property type="molecule type" value="Genomic_DNA"/>
</dbReference>
<keyword evidence="2" id="KW-1185">Reference proteome</keyword>
<gene>
    <name evidence="1" type="ORF">QTH91_06725</name>
</gene>
<sequence length="176" mass="19049">MAASAKERDFAHLVASALRLPLELRAIPEFESAPSQHLHRIPEVTANVDDKTLVVVGLGDNAKNETAAEFVSSYGKLLKAAHGLRLVCMSTWWGNAALDRQMKKQCEDGGGRFVGIGDLRQSPQNPDQQSGPQYAIAAVNDHPHDWGMARIAERVVAAWRGSEEKAGCQPAARTAP</sequence>
<protein>
    <submittedName>
        <fullName evidence="1">Uncharacterized protein</fullName>
    </submittedName>
</protein>
<evidence type="ECO:0000313" key="1">
    <source>
        <dbReference type="EMBL" id="MDM0044170.1"/>
    </source>
</evidence>
<name>A0ABT7N8G1_9BURK</name>
<proteinExistence type="predicted"/>
<dbReference type="RefSeq" id="WP_286659229.1">
    <property type="nucleotide sequence ID" value="NZ_JASZYV010000001.1"/>
</dbReference>